<evidence type="ECO:0000256" key="3">
    <source>
        <dbReference type="ARBA" id="ARBA00010362"/>
    </source>
</evidence>
<dbReference type="GO" id="GO:0006397">
    <property type="term" value="P:mRNA processing"/>
    <property type="evidence" value="ECO:0007669"/>
    <property type="project" value="UniProtKB-KW"/>
</dbReference>
<dbReference type="InterPro" id="IPR029338">
    <property type="entry name" value="TSSC4"/>
</dbReference>
<keyword evidence="5" id="KW-0507">mRNA processing</keyword>
<comment type="subcellular location">
    <subcellularLocation>
        <location evidence="2">Cytoplasm</location>
    </subcellularLocation>
    <subcellularLocation>
        <location evidence="1">Nucleus</location>
    </subcellularLocation>
</comment>
<evidence type="ECO:0000256" key="10">
    <source>
        <dbReference type="ARBA" id="ARBA00045970"/>
    </source>
</evidence>
<name>A0AAU9TXG9_EUPED</name>
<sequence>MTSFHERQKNLFEHLKDAEEQYSFCKSNKVTSIPDYVIDKQTYRKVKHVMKEFRGRESIFKREEAKIRDCLRSKTIPDYIKNPRKWTYYSLSDVTAEQMSDQTNIQTALTFIREMEEKANNNIAENNEMIIDETGAVFKKPTFNVSKTIKQTQPEKPQPVIKSNKIIMPEYVIGISGKRQNANKNNKEVKSNKETKQVQLKLNHLYENEDDDDETT</sequence>
<keyword evidence="6" id="KW-0747">Spliceosome</keyword>
<evidence type="ECO:0000256" key="1">
    <source>
        <dbReference type="ARBA" id="ARBA00004123"/>
    </source>
</evidence>
<feature type="compositionally biased region" description="Basic and acidic residues" evidence="11">
    <location>
        <begin position="185"/>
        <end position="196"/>
    </location>
</feature>
<comment type="similarity">
    <text evidence="3">Belongs to the TSSC4 family.</text>
</comment>
<evidence type="ECO:0000256" key="5">
    <source>
        <dbReference type="ARBA" id="ARBA00022664"/>
    </source>
</evidence>
<keyword evidence="13" id="KW-1185">Reference proteome</keyword>
<dbReference type="PANTHER" id="PTHR13445:SF3">
    <property type="entry name" value="U5 SMALL NUCLEAR RIBONUCLEOPROTEIN TSSC4"/>
    <property type="match status" value="1"/>
</dbReference>
<comment type="caution">
    <text evidence="12">The sequence shown here is derived from an EMBL/GenBank/DDBJ whole genome shotgun (WGS) entry which is preliminary data.</text>
</comment>
<keyword evidence="8" id="KW-0539">Nucleus</keyword>
<evidence type="ECO:0000256" key="9">
    <source>
        <dbReference type="ARBA" id="ARBA00035304"/>
    </source>
</evidence>
<dbReference type="EMBL" id="CAKOGL010000010">
    <property type="protein sequence ID" value="CAH2091017.1"/>
    <property type="molecule type" value="Genomic_DNA"/>
</dbReference>
<dbReference type="Pfam" id="PF15264">
    <property type="entry name" value="TSSC4"/>
    <property type="match status" value="1"/>
</dbReference>
<comment type="function">
    <text evidence="10">Protein associated with the U5 snRNP, during its maturation and its post-splicing recycling and which is required for spliceosomal tri-snRNP complex assembly in the nucleus. Has a molecular sequestering activity and transiently hinders SNRNP200 binding sites for constitutive splicing factors that intervene later during the assembly of the spliceosome and splicing. Together with its molecular sequestering activity, may also function as a molecular adapter and placeholder, coordinating the assembly of the U5 snRNP and its association with the U4/U6 di-snRNP.</text>
</comment>
<evidence type="ECO:0000256" key="2">
    <source>
        <dbReference type="ARBA" id="ARBA00004496"/>
    </source>
</evidence>
<dbReference type="PANTHER" id="PTHR13445">
    <property type="entry name" value="TUMOR SUPPRESSING SUBTRANSFERABLE CANDIDATE 4 TSSC4"/>
    <property type="match status" value="1"/>
</dbReference>
<reference evidence="12" key="1">
    <citation type="submission" date="2022-03" db="EMBL/GenBank/DDBJ databases">
        <authorList>
            <person name="Tunstrom K."/>
        </authorList>
    </citation>
    <scope>NUCLEOTIDE SEQUENCE</scope>
</reference>
<organism evidence="12 13">
    <name type="scientific">Euphydryas editha</name>
    <name type="common">Edith's checkerspot</name>
    <dbReference type="NCBI Taxonomy" id="104508"/>
    <lineage>
        <taxon>Eukaryota</taxon>
        <taxon>Metazoa</taxon>
        <taxon>Ecdysozoa</taxon>
        <taxon>Arthropoda</taxon>
        <taxon>Hexapoda</taxon>
        <taxon>Insecta</taxon>
        <taxon>Pterygota</taxon>
        <taxon>Neoptera</taxon>
        <taxon>Endopterygota</taxon>
        <taxon>Lepidoptera</taxon>
        <taxon>Glossata</taxon>
        <taxon>Ditrysia</taxon>
        <taxon>Papilionoidea</taxon>
        <taxon>Nymphalidae</taxon>
        <taxon>Nymphalinae</taxon>
        <taxon>Euphydryas</taxon>
    </lineage>
</organism>
<accession>A0AAU9TXG9</accession>
<evidence type="ECO:0000313" key="13">
    <source>
        <dbReference type="Proteomes" id="UP001153954"/>
    </source>
</evidence>
<evidence type="ECO:0000256" key="6">
    <source>
        <dbReference type="ARBA" id="ARBA00022728"/>
    </source>
</evidence>
<dbReference type="GO" id="GO:0008380">
    <property type="term" value="P:RNA splicing"/>
    <property type="evidence" value="ECO:0007669"/>
    <property type="project" value="UniProtKB-KW"/>
</dbReference>
<proteinExistence type="inferred from homology"/>
<feature type="region of interest" description="Disordered" evidence="11">
    <location>
        <begin position="178"/>
        <end position="216"/>
    </location>
</feature>
<dbReference type="Proteomes" id="UP001153954">
    <property type="component" value="Unassembled WGS sequence"/>
</dbReference>
<protein>
    <recommendedName>
        <fullName evidence="9">U5 small nuclear ribonucleoprotein TSSC4</fullName>
    </recommendedName>
</protein>
<gene>
    <name evidence="12" type="ORF">EEDITHA_LOCUS6917</name>
</gene>
<evidence type="ECO:0000256" key="7">
    <source>
        <dbReference type="ARBA" id="ARBA00023187"/>
    </source>
</evidence>
<keyword evidence="7" id="KW-0508">mRNA splicing</keyword>
<evidence type="ECO:0000256" key="4">
    <source>
        <dbReference type="ARBA" id="ARBA00022490"/>
    </source>
</evidence>
<dbReference type="GO" id="GO:0005681">
    <property type="term" value="C:spliceosomal complex"/>
    <property type="evidence" value="ECO:0007669"/>
    <property type="project" value="UniProtKB-KW"/>
</dbReference>
<evidence type="ECO:0000256" key="8">
    <source>
        <dbReference type="ARBA" id="ARBA00023242"/>
    </source>
</evidence>
<dbReference type="GO" id="GO:0005737">
    <property type="term" value="C:cytoplasm"/>
    <property type="evidence" value="ECO:0007669"/>
    <property type="project" value="UniProtKB-SubCell"/>
</dbReference>
<dbReference type="AlphaFoldDB" id="A0AAU9TXG9"/>
<evidence type="ECO:0000256" key="11">
    <source>
        <dbReference type="SAM" id="MobiDB-lite"/>
    </source>
</evidence>
<evidence type="ECO:0000313" key="12">
    <source>
        <dbReference type="EMBL" id="CAH2091017.1"/>
    </source>
</evidence>
<keyword evidence="4" id="KW-0963">Cytoplasm</keyword>